<feature type="domain" description="Bacterial Pleckstrin homology" evidence="2">
    <location>
        <begin position="72"/>
        <end position="163"/>
    </location>
</feature>
<feature type="transmembrane region" description="Helical" evidence="1">
    <location>
        <begin position="48"/>
        <end position="68"/>
    </location>
</feature>
<evidence type="ECO:0000313" key="4">
    <source>
        <dbReference type="Proteomes" id="UP000267268"/>
    </source>
</evidence>
<protein>
    <recommendedName>
        <fullName evidence="2">Bacterial Pleckstrin homology domain-containing protein</fullName>
    </recommendedName>
</protein>
<reference evidence="3 4" key="1">
    <citation type="submission" date="2018-12" db="EMBL/GenBank/DDBJ databases">
        <title>Flammeovirga pectinis sp. nov., isolated from the gut of the Korean scallop, Patinopecten yessoensis.</title>
        <authorList>
            <person name="Bae J.-W."/>
            <person name="Jeong Y.-S."/>
            <person name="Kang W."/>
        </authorList>
    </citation>
    <scope>NUCLEOTIDE SEQUENCE [LARGE SCALE GENOMIC DNA]</scope>
    <source>
        <strain evidence="3 4">L12M1</strain>
    </source>
</reference>
<gene>
    <name evidence="3" type="ORF">EI427_20685</name>
</gene>
<keyword evidence="1" id="KW-1133">Transmembrane helix</keyword>
<keyword evidence="1" id="KW-0472">Membrane</keyword>
<evidence type="ECO:0000313" key="3">
    <source>
        <dbReference type="EMBL" id="AZQ64643.1"/>
    </source>
</evidence>
<dbReference type="Pfam" id="PF10882">
    <property type="entry name" value="bPH_5"/>
    <property type="match status" value="1"/>
</dbReference>
<dbReference type="OrthoDB" id="952021at2"/>
<dbReference type="RefSeq" id="WP_126618542.1">
    <property type="nucleotide sequence ID" value="NZ_CP034563.1"/>
</dbReference>
<organism evidence="3 4">
    <name type="scientific">Flammeovirga pectinis</name>
    <dbReference type="NCBI Taxonomy" id="2494373"/>
    <lineage>
        <taxon>Bacteria</taxon>
        <taxon>Pseudomonadati</taxon>
        <taxon>Bacteroidota</taxon>
        <taxon>Cytophagia</taxon>
        <taxon>Cytophagales</taxon>
        <taxon>Flammeovirgaceae</taxon>
        <taxon>Flammeovirga</taxon>
    </lineage>
</organism>
<keyword evidence="4" id="KW-1185">Reference proteome</keyword>
<feature type="transmembrane region" description="Helical" evidence="1">
    <location>
        <begin position="12"/>
        <end position="33"/>
    </location>
</feature>
<dbReference type="AlphaFoldDB" id="A0A3Q9FRW6"/>
<sequence length="172" mass="19543">MNDKFYSTSLDTLAKILTVFTISISVFVIYNSVINLVYYSTNLFPENLLHLFIIVGMVALFMFCFLYAPKGYQVTDNKLIIHRRGKNKSYQLVEIDKVIAPAKSEMGKTIRTFGVGGYFGYFGKFSNTKYGKLTFYISQRKNYVIVFLKSGEKIVLSPDDLSLVNSLSLETA</sequence>
<accession>A0A3Q9FRW6</accession>
<dbReference type="KEGG" id="fll:EI427_20685"/>
<evidence type="ECO:0000259" key="2">
    <source>
        <dbReference type="Pfam" id="PF10882"/>
    </source>
</evidence>
<dbReference type="Proteomes" id="UP000267268">
    <property type="component" value="Chromosome 2"/>
</dbReference>
<dbReference type="EMBL" id="CP034563">
    <property type="protein sequence ID" value="AZQ64643.1"/>
    <property type="molecule type" value="Genomic_DNA"/>
</dbReference>
<dbReference type="InterPro" id="IPR027783">
    <property type="entry name" value="Bacterial_PH-related"/>
</dbReference>
<keyword evidence="1" id="KW-0812">Transmembrane</keyword>
<name>A0A3Q9FRW6_9BACT</name>
<evidence type="ECO:0000256" key="1">
    <source>
        <dbReference type="SAM" id="Phobius"/>
    </source>
</evidence>
<proteinExistence type="predicted"/>